<protein>
    <submittedName>
        <fullName evidence="2">Uncharacterized protein</fullName>
    </submittedName>
</protein>
<gene>
    <name evidence="2" type="ORF">AX774_g1253</name>
</gene>
<reference evidence="3" key="1">
    <citation type="submission" date="2017-01" db="EMBL/GenBank/DDBJ databases">
        <authorList>
            <person name="Wang Y."/>
            <person name="White M."/>
            <person name="Kvist S."/>
            <person name="Moncalvo J.-M."/>
        </authorList>
    </citation>
    <scope>NUCLEOTIDE SEQUENCE [LARGE SCALE GENOMIC DNA]</scope>
    <source>
        <strain evidence="3">COL-18-3</strain>
    </source>
</reference>
<dbReference type="AlphaFoldDB" id="A0A1R1PWC2"/>
<feature type="chain" id="PRO_5012006046" evidence="1">
    <location>
        <begin position="20"/>
        <end position="130"/>
    </location>
</feature>
<proteinExistence type="predicted"/>
<name>A0A1R1PWC2_ZANCU</name>
<keyword evidence="1" id="KW-0732">Signal</keyword>
<sequence length="130" mass="13622">MKVILFALVLFFSGVIVESTLSCNKKGDNDELELTFGPTNANSKLELNCGNNKGCTLKTGGGFCGAEDPTVKVNQTDNSFCAVNLKKNPGPGPGPNNPSTVPLNSGIKTTYAQSTYALLALLFLGLHLLG</sequence>
<comment type="caution">
    <text evidence="2">The sequence shown here is derived from an EMBL/GenBank/DDBJ whole genome shotgun (WGS) entry which is preliminary data.</text>
</comment>
<dbReference type="Proteomes" id="UP000188320">
    <property type="component" value="Unassembled WGS sequence"/>
</dbReference>
<evidence type="ECO:0000256" key="1">
    <source>
        <dbReference type="SAM" id="SignalP"/>
    </source>
</evidence>
<feature type="signal peptide" evidence="1">
    <location>
        <begin position="1"/>
        <end position="19"/>
    </location>
</feature>
<keyword evidence="3" id="KW-1185">Reference proteome</keyword>
<accession>A0A1R1PWC2</accession>
<evidence type="ECO:0000313" key="2">
    <source>
        <dbReference type="EMBL" id="OMH85192.1"/>
    </source>
</evidence>
<dbReference type="EMBL" id="LSSK01000104">
    <property type="protein sequence ID" value="OMH85192.1"/>
    <property type="molecule type" value="Genomic_DNA"/>
</dbReference>
<organism evidence="2 3">
    <name type="scientific">Zancudomyces culisetae</name>
    <name type="common">Gut fungus</name>
    <name type="synonym">Smittium culisetae</name>
    <dbReference type="NCBI Taxonomy" id="1213189"/>
    <lineage>
        <taxon>Eukaryota</taxon>
        <taxon>Fungi</taxon>
        <taxon>Fungi incertae sedis</taxon>
        <taxon>Zoopagomycota</taxon>
        <taxon>Kickxellomycotina</taxon>
        <taxon>Harpellomycetes</taxon>
        <taxon>Harpellales</taxon>
        <taxon>Legeriomycetaceae</taxon>
        <taxon>Zancudomyces</taxon>
    </lineage>
</organism>
<evidence type="ECO:0000313" key="3">
    <source>
        <dbReference type="Proteomes" id="UP000188320"/>
    </source>
</evidence>